<reference evidence="4 5" key="1">
    <citation type="submission" date="2024-04" db="EMBL/GenBank/DDBJ databases">
        <title>Phyllosticta paracitricarpa is synonymous to the EU quarantine fungus P. citricarpa based on phylogenomic analyses.</title>
        <authorList>
            <consortium name="Lawrence Berkeley National Laboratory"/>
            <person name="Van Ingen-Buijs V.A."/>
            <person name="Van Westerhoven A.C."/>
            <person name="Haridas S."/>
            <person name="Skiadas P."/>
            <person name="Martin F."/>
            <person name="Groenewald J.Z."/>
            <person name="Crous P.W."/>
            <person name="Seidl M.F."/>
        </authorList>
    </citation>
    <scope>NUCLEOTIDE SEQUENCE [LARGE SCALE GENOMIC DNA]</scope>
    <source>
        <strain evidence="4 5">CBS 123371</strain>
    </source>
</reference>
<feature type="transmembrane region" description="Helical" evidence="2">
    <location>
        <begin position="251"/>
        <end position="272"/>
    </location>
</feature>
<dbReference type="Proteomes" id="UP001363622">
    <property type="component" value="Unassembled WGS sequence"/>
</dbReference>
<feature type="transmembrane region" description="Helical" evidence="2">
    <location>
        <begin position="177"/>
        <end position="198"/>
    </location>
</feature>
<sequence length="907" mass="101249">MPTRLLKKLEEAPTKPTGITTKYHIGQRVPFHCDPGIIVASYLVSFIGAVATVELLHRRKSGQGWRNWLQLGACSISFGVVGIWCMHFVGNRAIELGDGKKEIQLYYSPSFTALSVFLPVIFLFVGFAFAERYNRTKRSLYLSLGITGIFAGLAIVGMHYIGNFGTTTYKLYNDPRHIIGAALIATFACYVAITLFFHQKEHWINSLPRRLPVAAILAVAVTGMHWTAAAGTRYTLKEYYTGAESARNKNTIVAIALCIMALLVCFLMMWLTSRRKKHLADRAQHVVLASATFDPDGKILVTQEGILPCQKITRRYNQRSFNDEFNVAHPVFQWIFRVTYNWDCVSDLIGSMRQHLRAVGSLRDVSTPSSRGKPSPSPIKKDDGPAPELDYSIIFREHFCVAASELASSLDTRIQDLGTLWEEILMTGTANAGTKAMKPTSKDDLESAISTAPPSLFGRGQLLIVTRQLKREECAGMKAQGFRWATLDQVGDIISRNMQVKKTELRETVGRLRDYTNRRDGLPNSGTWLAFFALRPALKPLSSNWDVLVPRCEPHHLPKVNLSENPPTNAMYDFLRRFDNLSVAECSRIISSGLRAQKTDKIWTDEEAELATTFRQGMNELQAMVPEYFFRQALFSARPLRDSAAGTTRPATLFAFCIIPDVHMSLNRSRTLTYTPLSFFRCRQHIHRGSADHAVLAHSIHREFSEIRLQHHHHHHHMRDVQRKKGLQRVASLSNKMQKSLTGRTTPSHPSTDAILGGDDVDDARMAPSPAQPSRHAGIKSWLSAVAHSSSHHHSQNGGGSGSRRDSSTVLGDSASERELVSMDDMLKRRGSSRRSSRDDGGGGGGAGLGGIMVSQDIRIEPGQKKEDSVMELSELGIHSEAGQGYKEEDTFVDELFEWTSAQWRRS</sequence>
<accession>A0ABR1KC56</accession>
<organism evidence="4 5">
    <name type="scientific">Phyllosticta citriasiana</name>
    <dbReference type="NCBI Taxonomy" id="595635"/>
    <lineage>
        <taxon>Eukaryota</taxon>
        <taxon>Fungi</taxon>
        <taxon>Dikarya</taxon>
        <taxon>Ascomycota</taxon>
        <taxon>Pezizomycotina</taxon>
        <taxon>Dothideomycetes</taxon>
        <taxon>Dothideomycetes incertae sedis</taxon>
        <taxon>Botryosphaeriales</taxon>
        <taxon>Phyllostictaceae</taxon>
        <taxon>Phyllosticta</taxon>
    </lineage>
</organism>
<dbReference type="PANTHER" id="PTHR35152:SF1">
    <property type="entry name" value="DOMAIN SIGNALLING PROTEIN, PUTATIVE (AFU_ORTHOLOGUE AFUA_5G11310)-RELATED"/>
    <property type="match status" value="1"/>
</dbReference>
<keyword evidence="2" id="KW-0472">Membrane</keyword>
<comment type="caution">
    <text evidence="4">The sequence shown here is derived from an EMBL/GenBank/DDBJ whole genome shotgun (WGS) entry which is preliminary data.</text>
</comment>
<feature type="region of interest" description="Disordered" evidence="1">
    <location>
        <begin position="363"/>
        <end position="385"/>
    </location>
</feature>
<evidence type="ECO:0000313" key="5">
    <source>
        <dbReference type="Proteomes" id="UP001363622"/>
    </source>
</evidence>
<feature type="transmembrane region" description="Helical" evidence="2">
    <location>
        <begin position="110"/>
        <end position="129"/>
    </location>
</feature>
<dbReference type="PROSITE" id="PS50924">
    <property type="entry name" value="MHYT"/>
    <property type="match status" value="1"/>
</dbReference>
<evidence type="ECO:0000313" key="4">
    <source>
        <dbReference type="EMBL" id="KAK7512057.1"/>
    </source>
</evidence>
<keyword evidence="2" id="KW-1133">Transmembrane helix</keyword>
<dbReference type="InterPro" id="IPR005330">
    <property type="entry name" value="MHYT_dom"/>
</dbReference>
<feature type="transmembrane region" description="Helical" evidence="2">
    <location>
        <begin position="141"/>
        <end position="162"/>
    </location>
</feature>
<feature type="compositionally biased region" description="Gly residues" evidence="1">
    <location>
        <begin position="842"/>
        <end position="851"/>
    </location>
</feature>
<gene>
    <name evidence="4" type="ORF">IWZ03DRAFT_50845</name>
</gene>
<feature type="transmembrane region" description="Helical" evidence="2">
    <location>
        <begin position="37"/>
        <end position="56"/>
    </location>
</feature>
<feature type="region of interest" description="Disordered" evidence="1">
    <location>
        <begin position="735"/>
        <end position="852"/>
    </location>
</feature>
<evidence type="ECO:0000256" key="1">
    <source>
        <dbReference type="SAM" id="MobiDB-lite"/>
    </source>
</evidence>
<feature type="domain" description="MHYT" evidence="3">
    <location>
        <begin position="33"/>
        <end position="235"/>
    </location>
</feature>
<feature type="compositionally biased region" description="Polar residues" evidence="1">
    <location>
        <begin position="735"/>
        <end position="751"/>
    </location>
</feature>
<keyword evidence="5" id="KW-1185">Reference proteome</keyword>
<dbReference type="Pfam" id="PF03707">
    <property type="entry name" value="MHYT"/>
    <property type="match status" value="2"/>
</dbReference>
<feature type="compositionally biased region" description="Basic and acidic residues" evidence="1">
    <location>
        <begin position="815"/>
        <end position="828"/>
    </location>
</feature>
<proteinExistence type="predicted"/>
<evidence type="ECO:0000259" key="3">
    <source>
        <dbReference type="PROSITE" id="PS50924"/>
    </source>
</evidence>
<protein>
    <recommendedName>
        <fullName evidence="3">MHYT domain-containing protein</fullName>
    </recommendedName>
</protein>
<feature type="transmembrane region" description="Helical" evidence="2">
    <location>
        <begin position="68"/>
        <end position="90"/>
    </location>
</feature>
<dbReference type="PANTHER" id="PTHR35152">
    <property type="entry name" value="DOMAIN SIGNALLING PROTEIN, PUTATIVE (AFU_ORTHOLOGUE AFUA_5G11310)-RELATED"/>
    <property type="match status" value="1"/>
</dbReference>
<keyword evidence="2" id="KW-0812">Transmembrane</keyword>
<evidence type="ECO:0000256" key="2">
    <source>
        <dbReference type="SAM" id="Phobius"/>
    </source>
</evidence>
<name>A0ABR1KC56_9PEZI</name>
<dbReference type="EMBL" id="JBBPHU010000011">
    <property type="protein sequence ID" value="KAK7512057.1"/>
    <property type="molecule type" value="Genomic_DNA"/>
</dbReference>